<evidence type="ECO:0000256" key="1">
    <source>
        <dbReference type="SAM" id="Phobius"/>
    </source>
</evidence>
<reference evidence="2" key="2">
    <citation type="submission" date="2021-09" db="EMBL/GenBank/DDBJ databases">
        <authorList>
            <person name="Gilroy R."/>
        </authorList>
    </citation>
    <scope>NUCLEOTIDE SEQUENCE</scope>
    <source>
        <strain evidence="2">1277</strain>
    </source>
</reference>
<protein>
    <recommendedName>
        <fullName evidence="4">DUF2628 domain-containing protein</fullName>
    </recommendedName>
</protein>
<evidence type="ECO:0008006" key="4">
    <source>
        <dbReference type="Google" id="ProtNLM"/>
    </source>
</evidence>
<feature type="transmembrane region" description="Helical" evidence="1">
    <location>
        <begin position="70"/>
        <end position="101"/>
    </location>
</feature>
<dbReference type="EMBL" id="DYUB01000340">
    <property type="protein sequence ID" value="HJG97605.1"/>
    <property type="molecule type" value="Genomic_DNA"/>
</dbReference>
<dbReference type="Proteomes" id="UP000776700">
    <property type="component" value="Unassembled WGS sequence"/>
</dbReference>
<keyword evidence="1" id="KW-0812">Transmembrane</keyword>
<proteinExistence type="predicted"/>
<reference evidence="2" key="1">
    <citation type="journal article" date="2021" name="PeerJ">
        <title>Extensive microbial diversity within the chicken gut microbiome revealed by metagenomics and culture.</title>
        <authorList>
            <person name="Gilroy R."/>
            <person name="Ravi A."/>
            <person name="Getino M."/>
            <person name="Pursley I."/>
            <person name="Horton D.L."/>
            <person name="Alikhan N.F."/>
            <person name="Baker D."/>
            <person name="Gharbi K."/>
            <person name="Hall N."/>
            <person name="Watson M."/>
            <person name="Adriaenssens E.M."/>
            <person name="Foster-Nyarko E."/>
            <person name="Jarju S."/>
            <person name="Secka A."/>
            <person name="Antonio M."/>
            <person name="Oren A."/>
            <person name="Chaudhuri R.R."/>
            <person name="La Ragione R."/>
            <person name="Hildebrand F."/>
            <person name="Pallen M.J."/>
        </authorList>
    </citation>
    <scope>NUCLEOTIDE SEQUENCE</scope>
    <source>
        <strain evidence="2">1277</strain>
    </source>
</reference>
<evidence type="ECO:0000313" key="3">
    <source>
        <dbReference type="Proteomes" id="UP000776700"/>
    </source>
</evidence>
<keyword evidence="1" id="KW-1133">Transmembrane helix</keyword>
<name>A0A921N2J9_9FIRM</name>
<sequence>MDRNNNENNTNKDRYNMNEYIEKVNEKYIKKISEMRSSKDKMTFKDCGRYLWSLIILGINWMVYKKMLIVLLTVLILVGVLVWSPLIGFILCLLTPVFLTMHGKYLYFNMKDKYPNVENSENQRFLIPSSLLIIWILIIFVFILLIVSFIEKLI</sequence>
<dbReference type="AlphaFoldDB" id="A0A921N2J9"/>
<organism evidence="2 3">
    <name type="scientific">Romboutsia timonensis</name>
    <dbReference type="NCBI Taxonomy" id="1776391"/>
    <lineage>
        <taxon>Bacteria</taxon>
        <taxon>Bacillati</taxon>
        <taxon>Bacillota</taxon>
        <taxon>Clostridia</taxon>
        <taxon>Peptostreptococcales</taxon>
        <taxon>Peptostreptococcaceae</taxon>
        <taxon>Romboutsia</taxon>
    </lineage>
</organism>
<keyword evidence="1" id="KW-0472">Membrane</keyword>
<feature type="transmembrane region" description="Helical" evidence="1">
    <location>
        <begin position="131"/>
        <end position="150"/>
    </location>
</feature>
<accession>A0A921N2J9</accession>
<comment type="caution">
    <text evidence="2">The sequence shown here is derived from an EMBL/GenBank/DDBJ whole genome shotgun (WGS) entry which is preliminary data.</text>
</comment>
<gene>
    <name evidence="2" type="ORF">K8V90_10930</name>
</gene>
<evidence type="ECO:0000313" key="2">
    <source>
        <dbReference type="EMBL" id="HJG97605.1"/>
    </source>
</evidence>